<dbReference type="EMBL" id="JAHLQL010000001">
    <property type="protein sequence ID" value="MBU5590863.1"/>
    <property type="molecule type" value="Genomic_DNA"/>
</dbReference>
<proteinExistence type="predicted"/>
<gene>
    <name evidence="1" type="primary">spoVM</name>
    <name evidence="1" type="ORF">KQI89_03725</name>
</gene>
<evidence type="ECO:0000313" key="2">
    <source>
        <dbReference type="Proteomes" id="UP000736583"/>
    </source>
</evidence>
<dbReference type="NCBIfam" id="NF033436">
    <property type="entry name" value="SpoVM_broad"/>
    <property type="match status" value="1"/>
</dbReference>
<comment type="caution">
    <text evidence="1">The sequence shown here is derived from an EMBL/GenBank/DDBJ whole genome shotgun (WGS) entry which is preliminary data.</text>
</comment>
<organism evidence="1 2">
    <name type="scientific">Clostridium simiarum</name>
    <dbReference type="NCBI Taxonomy" id="2841506"/>
    <lineage>
        <taxon>Bacteria</taxon>
        <taxon>Bacillati</taxon>
        <taxon>Bacillota</taxon>
        <taxon>Clostridia</taxon>
        <taxon>Eubacteriales</taxon>
        <taxon>Clostridiaceae</taxon>
        <taxon>Clostridium</taxon>
    </lineage>
</organism>
<reference evidence="1 2" key="1">
    <citation type="submission" date="2021-06" db="EMBL/GenBank/DDBJ databases">
        <authorList>
            <person name="Sun Q."/>
            <person name="Li D."/>
        </authorList>
    </citation>
    <scope>NUCLEOTIDE SEQUENCE [LARGE SCALE GENOMIC DNA]</scope>
    <source>
        <strain evidence="1 2">MSJ-4</strain>
    </source>
</reference>
<evidence type="ECO:0000313" key="1">
    <source>
        <dbReference type="EMBL" id="MBU5590863.1"/>
    </source>
</evidence>
<name>A0ABS6EXB2_9CLOT</name>
<accession>A0ABS6EXB2</accession>
<dbReference type="Proteomes" id="UP000736583">
    <property type="component" value="Unassembled WGS sequence"/>
</dbReference>
<protein>
    <submittedName>
        <fullName evidence="1">Stage V sporulation protein SpoVM</fullName>
    </submittedName>
</protein>
<keyword evidence="2" id="KW-1185">Reference proteome</keyword>
<sequence>MSKSYFKEGNMKIVAIKLPKFLSNLLKLFKKSK</sequence>